<evidence type="ECO:0000313" key="2">
    <source>
        <dbReference type="EMBL" id="KAK3794710.1"/>
    </source>
</evidence>
<gene>
    <name evidence="2" type="ORF">RRG08_014775</name>
</gene>
<comment type="caution">
    <text evidence="2">The sequence shown here is derived from an EMBL/GenBank/DDBJ whole genome shotgun (WGS) entry which is preliminary data.</text>
</comment>
<organism evidence="2 3">
    <name type="scientific">Elysia crispata</name>
    <name type="common">lettuce slug</name>
    <dbReference type="NCBI Taxonomy" id="231223"/>
    <lineage>
        <taxon>Eukaryota</taxon>
        <taxon>Metazoa</taxon>
        <taxon>Spiralia</taxon>
        <taxon>Lophotrochozoa</taxon>
        <taxon>Mollusca</taxon>
        <taxon>Gastropoda</taxon>
        <taxon>Heterobranchia</taxon>
        <taxon>Euthyneura</taxon>
        <taxon>Panpulmonata</taxon>
        <taxon>Sacoglossa</taxon>
        <taxon>Placobranchoidea</taxon>
        <taxon>Plakobranchidae</taxon>
        <taxon>Elysia</taxon>
    </lineage>
</organism>
<name>A0AAE1AVU0_9GAST</name>
<accession>A0AAE1AVU0</accession>
<dbReference type="Proteomes" id="UP001283361">
    <property type="component" value="Unassembled WGS sequence"/>
</dbReference>
<keyword evidence="3" id="KW-1185">Reference proteome</keyword>
<feature type="region of interest" description="Disordered" evidence="1">
    <location>
        <begin position="54"/>
        <end position="104"/>
    </location>
</feature>
<proteinExistence type="predicted"/>
<protein>
    <submittedName>
        <fullName evidence="2">Uncharacterized protein</fullName>
    </submittedName>
</protein>
<feature type="compositionally biased region" description="Basic residues" evidence="1">
    <location>
        <begin position="144"/>
        <end position="153"/>
    </location>
</feature>
<dbReference type="AlphaFoldDB" id="A0AAE1AVU0"/>
<feature type="region of interest" description="Disordered" evidence="1">
    <location>
        <begin position="126"/>
        <end position="195"/>
    </location>
</feature>
<evidence type="ECO:0000256" key="1">
    <source>
        <dbReference type="SAM" id="MobiDB-lite"/>
    </source>
</evidence>
<reference evidence="2" key="1">
    <citation type="journal article" date="2023" name="G3 (Bethesda)">
        <title>A reference genome for the long-term kleptoplast-retaining sea slug Elysia crispata morphotype clarki.</title>
        <authorList>
            <person name="Eastman K.E."/>
            <person name="Pendleton A.L."/>
            <person name="Shaikh M.A."/>
            <person name="Suttiyut T."/>
            <person name="Ogas R."/>
            <person name="Tomko P."/>
            <person name="Gavelis G."/>
            <person name="Widhalm J.R."/>
            <person name="Wisecaver J.H."/>
        </authorList>
    </citation>
    <scope>NUCLEOTIDE SEQUENCE</scope>
    <source>
        <strain evidence="2">ECLA1</strain>
    </source>
</reference>
<evidence type="ECO:0000313" key="3">
    <source>
        <dbReference type="Proteomes" id="UP001283361"/>
    </source>
</evidence>
<sequence length="195" mass="22064">MDGMTGNLRVRRKLAYLIVLKTIGRWKLKGRSSSRKDGHSEYVTWLLMVDYPQGKKGDREEEREQGFGEEGVKREKEQERKPTRKADRLRGIEREGGGRISESDRRVQLRAHGIVRRLASLRTFPRTDLEKGQEELPSQENKTKPKGAGKRKVPRLDTEHGGAPELGQDDQPGIWFNSTGVHSTAGGSGFANCRK</sequence>
<dbReference type="EMBL" id="JAWDGP010001095">
    <property type="protein sequence ID" value="KAK3794710.1"/>
    <property type="molecule type" value="Genomic_DNA"/>
</dbReference>